<proteinExistence type="predicted"/>
<organism evidence="2 3">
    <name type="scientific">Hamadaea flava</name>
    <dbReference type="NCBI Taxonomy" id="1742688"/>
    <lineage>
        <taxon>Bacteria</taxon>
        <taxon>Bacillati</taxon>
        <taxon>Actinomycetota</taxon>
        <taxon>Actinomycetes</taxon>
        <taxon>Micromonosporales</taxon>
        <taxon>Micromonosporaceae</taxon>
        <taxon>Hamadaea</taxon>
    </lineage>
</organism>
<feature type="region of interest" description="Disordered" evidence="1">
    <location>
        <begin position="69"/>
        <end position="101"/>
    </location>
</feature>
<name>A0ABV8LZB3_9ACTN</name>
<dbReference type="Proteomes" id="UP001595816">
    <property type="component" value="Unassembled WGS sequence"/>
</dbReference>
<dbReference type="EMBL" id="JBHSAY010000023">
    <property type="protein sequence ID" value="MFC4135633.1"/>
    <property type="molecule type" value="Genomic_DNA"/>
</dbReference>
<keyword evidence="3" id="KW-1185">Reference proteome</keyword>
<evidence type="ECO:0000313" key="3">
    <source>
        <dbReference type="Proteomes" id="UP001595816"/>
    </source>
</evidence>
<protein>
    <submittedName>
        <fullName evidence="2">Uncharacterized protein</fullName>
    </submittedName>
</protein>
<evidence type="ECO:0000256" key="1">
    <source>
        <dbReference type="SAM" id="MobiDB-lite"/>
    </source>
</evidence>
<reference evidence="3" key="1">
    <citation type="journal article" date="2019" name="Int. J. Syst. Evol. Microbiol.">
        <title>The Global Catalogue of Microorganisms (GCM) 10K type strain sequencing project: providing services to taxonomists for standard genome sequencing and annotation.</title>
        <authorList>
            <consortium name="The Broad Institute Genomics Platform"/>
            <consortium name="The Broad Institute Genome Sequencing Center for Infectious Disease"/>
            <person name="Wu L."/>
            <person name="Ma J."/>
        </authorList>
    </citation>
    <scope>NUCLEOTIDE SEQUENCE [LARGE SCALE GENOMIC DNA]</scope>
    <source>
        <strain evidence="3">CGMCC 4.7289</strain>
    </source>
</reference>
<gene>
    <name evidence="2" type="ORF">ACFOZ4_33885</name>
</gene>
<dbReference type="RefSeq" id="WP_253750052.1">
    <property type="nucleotide sequence ID" value="NZ_JAMZDZ010000001.1"/>
</dbReference>
<evidence type="ECO:0000313" key="2">
    <source>
        <dbReference type="EMBL" id="MFC4135633.1"/>
    </source>
</evidence>
<sequence length="101" mass="11672">MTTPDLDEDMPADLARLRNLISCELYDQFSLRQDQFDQADIPEIAYAIARRAHRAFRIEWSPLWQDDTDDDLGSPDAATFHGSATPAERYPIFDHGWPRHP</sequence>
<comment type="caution">
    <text evidence="2">The sequence shown here is derived from an EMBL/GenBank/DDBJ whole genome shotgun (WGS) entry which is preliminary data.</text>
</comment>
<accession>A0ABV8LZB3</accession>